<evidence type="ECO:0000313" key="1">
    <source>
        <dbReference type="EMBL" id="TWU44171.1"/>
    </source>
</evidence>
<comment type="caution">
    <text evidence="1">The sequence shown here is derived from an EMBL/GenBank/DDBJ whole genome shotgun (WGS) entry which is preliminary data.</text>
</comment>
<sequence>MGFSFEKQRTGPHLIVTSGTFYQEWIAMTVDRGHKLDISVSKGNKLRLVALHRNKLKQTTTTYKAC</sequence>
<protein>
    <submittedName>
        <fullName evidence="1">Uncharacterized protein</fullName>
    </submittedName>
</protein>
<evidence type="ECO:0000313" key="2">
    <source>
        <dbReference type="Proteomes" id="UP000315471"/>
    </source>
</evidence>
<dbReference type="AlphaFoldDB" id="A0A5C6E8Y2"/>
<dbReference type="Proteomes" id="UP000315471">
    <property type="component" value="Unassembled WGS sequence"/>
</dbReference>
<accession>A0A5C6E8Y2</accession>
<keyword evidence="2" id="KW-1185">Reference proteome</keyword>
<name>A0A5C6E8Y2_9BACT</name>
<proteinExistence type="predicted"/>
<organism evidence="1 2">
    <name type="scientific">Novipirellula aureliae</name>
    <dbReference type="NCBI Taxonomy" id="2527966"/>
    <lineage>
        <taxon>Bacteria</taxon>
        <taxon>Pseudomonadati</taxon>
        <taxon>Planctomycetota</taxon>
        <taxon>Planctomycetia</taxon>
        <taxon>Pirellulales</taxon>
        <taxon>Pirellulaceae</taxon>
        <taxon>Novipirellula</taxon>
    </lineage>
</organism>
<dbReference type="EMBL" id="SJPY01000002">
    <property type="protein sequence ID" value="TWU44171.1"/>
    <property type="molecule type" value="Genomic_DNA"/>
</dbReference>
<reference evidence="1 2" key="1">
    <citation type="submission" date="2019-02" db="EMBL/GenBank/DDBJ databases">
        <title>Deep-cultivation of Planctomycetes and their phenomic and genomic characterization uncovers novel biology.</title>
        <authorList>
            <person name="Wiegand S."/>
            <person name="Jogler M."/>
            <person name="Boedeker C."/>
            <person name="Pinto D."/>
            <person name="Vollmers J."/>
            <person name="Rivas-Marin E."/>
            <person name="Kohn T."/>
            <person name="Peeters S.H."/>
            <person name="Heuer A."/>
            <person name="Rast P."/>
            <person name="Oberbeckmann S."/>
            <person name="Bunk B."/>
            <person name="Jeske O."/>
            <person name="Meyerdierks A."/>
            <person name="Storesund J.E."/>
            <person name="Kallscheuer N."/>
            <person name="Luecker S."/>
            <person name="Lage O.M."/>
            <person name="Pohl T."/>
            <person name="Merkel B.J."/>
            <person name="Hornburger P."/>
            <person name="Mueller R.-W."/>
            <person name="Bruemmer F."/>
            <person name="Labrenz M."/>
            <person name="Spormann A.M."/>
            <person name="Op Den Camp H."/>
            <person name="Overmann J."/>
            <person name="Amann R."/>
            <person name="Jetten M.S.M."/>
            <person name="Mascher T."/>
            <person name="Medema M.H."/>
            <person name="Devos D.P."/>
            <person name="Kaster A.-K."/>
            <person name="Ovreas L."/>
            <person name="Rohde M."/>
            <person name="Galperin M.Y."/>
            <person name="Jogler C."/>
        </authorList>
    </citation>
    <scope>NUCLEOTIDE SEQUENCE [LARGE SCALE GENOMIC DNA]</scope>
    <source>
        <strain evidence="1 2">Q31b</strain>
    </source>
</reference>
<gene>
    <name evidence="1" type="ORF">Q31b_17070</name>
</gene>
<dbReference type="RefSeq" id="WP_146599179.1">
    <property type="nucleotide sequence ID" value="NZ_SJPY01000002.1"/>
</dbReference>